<feature type="transmembrane region" description="Helical" evidence="7">
    <location>
        <begin position="289"/>
        <end position="307"/>
    </location>
</feature>
<comment type="similarity">
    <text evidence="2">Belongs to the TAPT1 family.</text>
</comment>
<evidence type="ECO:0000313" key="8">
    <source>
        <dbReference type="EMBL" id="KAK5781111.1"/>
    </source>
</evidence>
<dbReference type="PANTHER" id="PTHR13317:SF4">
    <property type="entry name" value="TRANSMEMBRANE ANTERIOR POSTERIOR TRANSFORMATION PROTEIN 1 HOMOLOG"/>
    <property type="match status" value="1"/>
</dbReference>
<gene>
    <name evidence="8" type="ORF">RI543_001502</name>
</gene>
<name>A0AAN7ZYG9_9SACH</name>
<accession>A0AAN7ZYG9</accession>
<feature type="transmembrane region" description="Helical" evidence="7">
    <location>
        <begin position="139"/>
        <end position="158"/>
    </location>
</feature>
<dbReference type="GO" id="GO:0005789">
    <property type="term" value="C:endoplasmic reticulum membrane"/>
    <property type="evidence" value="ECO:0007669"/>
    <property type="project" value="TreeGrafter"/>
</dbReference>
<dbReference type="PANTHER" id="PTHR13317">
    <property type="entry name" value="TRANSMEMBRANE ANTERIOR POSTERIOR TRANSFORMATION PROTEIN 1 HOMOLOG"/>
    <property type="match status" value="1"/>
</dbReference>
<dbReference type="AlphaFoldDB" id="A0AAN7ZYG9"/>
<reference evidence="9" key="1">
    <citation type="submission" date="2023-07" db="EMBL/GenBank/DDBJ databases">
        <title>A draft genome of Kazachstania heterogenica Y-27499.</title>
        <authorList>
            <person name="Donic C."/>
            <person name="Kralova J.S."/>
            <person name="Fidel L."/>
            <person name="Ben-Dor S."/>
            <person name="Jung S."/>
        </authorList>
    </citation>
    <scope>NUCLEOTIDE SEQUENCE [LARGE SCALE GENOMIC DNA]</scope>
    <source>
        <strain evidence="9">Y27499</strain>
    </source>
</reference>
<evidence type="ECO:0000256" key="2">
    <source>
        <dbReference type="ARBA" id="ARBA00008803"/>
    </source>
</evidence>
<comment type="caution">
    <text evidence="8">The sequence shown here is derived from an EMBL/GenBank/DDBJ whole genome shotgun (WGS) entry which is preliminary data.</text>
</comment>
<proteinExistence type="inferred from homology"/>
<dbReference type="InterPro" id="IPR008010">
    <property type="entry name" value="Tatp1"/>
</dbReference>
<protein>
    <submittedName>
        <fullName evidence="8">Uncharacterized protein</fullName>
    </submittedName>
</protein>
<evidence type="ECO:0000313" key="9">
    <source>
        <dbReference type="Proteomes" id="UP001306508"/>
    </source>
</evidence>
<feature type="transmembrane region" description="Helical" evidence="7">
    <location>
        <begin position="217"/>
        <end position="239"/>
    </location>
</feature>
<dbReference type="EMBL" id="JAWIZZ010000038">
    <property type="protein sequence ID" value="KAK5781111.1"/>
    <property type="molecule type" value="Genomic_DNA"/>
</dbReference>
<organism evidence="8 9">
    <name type="scientific">Arxiozyma heterogenica</name>
    <dbReference type="NCBI Taxonomy" id="278026"/>
    <lineage>
        <taxon>Eukaryota</taxon>
        <taxon>Fungi</taxon>
        <taxon>Dikarya</taxon>
        <taxon>Ascomycota</taxon>
        <taxon>Saccharomycotina</taxon>
        <taxon>Saccharomycetes</taxon>
        <taxon>Saccharomycetales</taxon>
        <taxon>Saccharomycetaceae</taxon>
        <taxon>Arxiozyma</taxon>
    </lineage>
</organism>
<feature type="region of interest" description="Disordered" evidence="6">
    <location>
        <begin position="1"/>
        <end position="22"/>
    </location>
</feature>
<evidence type="ECO:0000256" key="5">
    <source>
        <dbReference type="ARBA" id="ARBA00023136"/>
    </source>
</evidence>
<comment type="subcellular location">
    <subcellularLocation>
        <location evidence="1">Membrane</location>
        <topology evidence="1">Multi-pass membrane protein</topology>
    </subcellularLocation>
</comment>
<dbReference type="Pfam" id="PF05346">
    <property type="entry name" value="DUF747"/>
    <property type="match status" value="1"/>
</dbReference>
<evidence type="ECO:0000256" key="4">
    <source>
        <dbReference type="ARBA" id="ARBA00022989"/>
    </source>
</evidence>
<evidence type="ECO:0000256" key="3">
    <source>
        <dbReference type="ARBA" id="ARBA00022692"/>
    </source>
</evidence>
<evidence type="ECO:0000256" key="6">
    <source>
        <dbReference type="SAM" id="MobiDB-lite"/>
    </source>
</evidence>
<keyword evidence="4 7" id="KW-1133">Transmembrane helix</keyword>
<evidence type="ECO:0000256" key="1">
    <source>
        <dbReference type="ARBA" id="ARBA00004141"/>
    </source>
</evidence>
<sequence length="555" mass="64481">MSNNLMNSKKSKSKIRNKSWSQKPLVQNRSRLKKILYELIDYQLEKEEYLEDKNIETTSDTNDIHTKNEKINIIADPNYELEQLINMIKIPFHLEKLMTFTLLASINDLLYFFTVLPINIFESIAIYKKDPPFRSIQTYKQRCALCLIITACLVLSHLDTSKVYHRIKRQNTMKLYMLFNVLEMCDKMLASMGQSLLNVTLSDESVKTYKMKRYKQILLVSLSAIYLIAHGYILIYQSISLNVAVNSYNNSLLALLLSLQFAEIKSSVFKKTDKEGLFQLSISDIVQRFKILLILIIIIIRNTGAIINNSMSNDVLSISTLIKTALHNHHFKSLTQKIMKLIWSPFVSIVSCEIIVDWMKHAYITKFNRIRPEIYEKFHLIMCKDNAVGISQFEKRLGLILPAYVVLSIVMIRPVMFRFAKNLMPLKQLPNSLAISIRLIWIIFISFIILLMLKVVMNSILKQLSKEFLSDQYEGTNNVLTTRVTKSDYVPGEVVDGFGFMDQRTRETIYCGRDDSESKKKIPLSIVEKRIKHDNSLPDSLETVTRYKMVSKRIW</sequence>
<dbReference type="Proteomes" id="UP001306508">
    <property type="component" value="Unassembled WGS sequence"/>
</dbReference>
<feature type="transmembrane region" description="Helical" evidence="7">
    <location>
        <begin position="397"/>
        <end position="415"/>
    </location>
</feature>
<feature type="transmembrane region" description="Helical" evidence="7">
    <location>
        <begin position="435"/>
        <end position="456"/>
    </location>
</feature>
<evidence type="ECO:0000256" key="7">
    <source>
        <dbReference type="SAM" id="Phobius"/>
    </source>
</evidence>
<keyword evidence="3 7" id="KW-0812">Transmembrane</keyword>
<keyword evidence="5 7" id="KW-0472">Membrane</keyword>
<keyword evidence="9" id="KW-1185">Reference proteome</keyword>